<dbReference type="eggNOG" id="ENOG502RQ70">
    <property type="taxonomic scope" value="Eukaryota"/>
</dbReference>
<sequence length="811" mass="87338">MFRSRKVGPVEHGIVTSTEVLNARKRVGRVEKSRKHENLPVDCATALPLRRVLTRDSAISISSISLPSPTYSTHNNTDVSELSSTARLSSPPSPLHSPDATEDANQRLSSPSIRSVDAGSDCSSPDVDNILPLPPPPGLSKGEPISPAPVDDQGVNKAPIPWRTTNMQSAWTVLNDDDSWGTSQEWHQTPSEDTYSNGGVFSMQLVNPLNGRWGRSPRVGPGSSSRRANSGRNSCRRACLLSTLGLLIAAVSIVIIVVTIRAHQRDKFDPQAGPRGGLPAPPPGPPLPVLNVLDMRVPTNASAGVYFGASIDWTKEDPQSFNKALGHNAAIVDGYYMIAEILERVNTVNSSGISHTIPDYFNWTAGLIGGTGAIMGMTLMPHKGLEQVSIDAMAQLGLKCAEINRVGIPILLRFAPEMNGNWYPWGQSPVKYREAFKNLAIIVRNATNFELKNAILSNRTMARTAMVWAPAAGQGYPYIYGQNGTYAPRGNDTRLAEMDTNGDGVVDEKDDPFLPYYPGDEYVDWIGITALFNTSLGRNATVASALAFTGDTTFVPAIANSTTSNNATGRRAAPSVNNINAALPVIAQNLTNKIPPVGRDVNGTSFESIVSGYPGQWSVYELAKLRKKPLIVGETGIGYLSGAGIPTEPSELTVKKAWWSQVYNETLFKNYPLIRAVVWYDYSLLVANSSITLDYSFTRNETITKAFVNTTDSLSRGTLVYANDTMTDGALINGTALGVRNSTGAIWVNMNMTLPNGTVVKGKVINGAWVPNAGESSHRSRRDGSSNSHSIQAMLPAKARRGKGFNTGGQS</sequence>
<keyword evidence="9" id="KW-1185">Reference proteome</keyword>
<feature type="region of interest" description="Disordered" evidence="5">
    <location>
        <begin position="64"/>
        <end position="156"/>
    </location>
</feature>
<organism evidence="8 9">
    <name type="scientific">Spizellomyces punctatus (strain DAOM BR117)</name>
    <dbReference type="NCBI Taxonomy" id="645134"/>
    <lineage>
        <taxon>Eukaryota</taxon>
        <taxon>Fungi</taxon>
        <taxon>Fungi incertae sedis</taxon>
        <taxon>Chytridiomycota</taxon>
        <taxon>Chytridiomycota incertae sedis</taxon>
        <taxon>Chytridiomycetes</taxon>
        <taxon>Spizellomycetales</taxon>
        <taxon>Spizellomycetaceae</taxon>
        <taxon>Spizellomyces</taxon>
    </lineage>
</organism>
<reference evidence="8 9" key="1">
    <citation type="submission" date="2009-08" db="EMBL/GenBank/DDBJ databases">
        <title>The Genome Sequence of Spizellomyces punctatus strain DAOM BR117.</title>
        <authorList>
            <consortium name="The Broad Institute Genome Sequencing Platform"/>
            <person name="Russ C."/>
            <person name="Cuomo C."/>
            <person name="Shea T."/>
            <person name="Young S.K."/>
            <person name="Zeng Q."/>
            <person name="Koehrsen M."/>
            <person name="Haas B."/>
            <person name="Borodovsky M."/>
            <person name="Guigo R."/>
            <person name="Alvarado L."/>
            <person name="Berlin A."/>
            <person name="Bochicchio J."/>
            <person name="Borenstein D."/>
            <person name="Chapman S."/>
            <person name="Chen Z."/>
            <person name="Engels R."/>
            <person name="Freedman E."/>
            <person name="Gellesch M."/>
            <person name="Goldberg J."/>
            <person name="Griggs A."/>
            <person name="Gujja S."/>
            <person name="Heiman D."/>
            <person name="Hepburn T."/>
            <person name="Howarth C."/>
            <person name="Jen D."/>
            <person name="Larson L."/>
            <person name="Lewis B."/>
            <person name="Mehta T."/>
            <person name="Park D."/>
            <person name="Pearson M."/>
            <person name="Roberts A."/>
            <person name="Saif S."/>
            <person name="Shenoy N."/>
            <person name="Sisk P."/>
            <person name="Stolte C."/>
            <person name="Sykes S."/>
            <person name="Thomson T."/>
            <person name="Walk T."/>
            <person name="White J."/>
            <person name="Yandava C."/>
            <person name="Burger G."/>
            <person name="Gray M.W."/>
            <person name="Holland P.W.H."/>
            <person name="King N."/>
            <person name="Lang F.B.F."/>
            <person name="Roger A.J."/>
            <person name="Ruiz-Trillo I."/>
            <person name="Lander E."/>
            <person name="Nusbaum C."/>
        </authorList>
    </citation>
    <scope>NUCLEOTIDE SEQUENCE [LARGE SCALE GENOMIC DNA]</scope>
    <source>
        <strain evidence="8 9">DAOM BR117</strain>
    </source>
</reference>
<dbReference type="RefSeq" id="XP_016606344.1">
    <property type="nucleotide sequence ID" value="XM_016757559.1"/>
</dbReference>
<dbReference type="GO" id="GO:0016985">
    <property type="term" value="F:mannan endo-1,4-beta-mannosidase activity"/>
    <property type="evidence" value="ECO:0007669"/>
    <property type="project" value="InterPro"/>
</dbReference>
<proteinExistence type="inferred from homology"/>
<comment type="similarity">
    <text evidence="1 4">Belongs to the glycosyl hydrolase 26 family.</text>
</comment>
<evidence type="ECO:0000256" key="6">
    <source>
        <dbReference type="SAM" id="Phobius"/>
    </source>
</evidence>
<feature type="active site" description="Nucleophile" evidence="4">
    <location>
        <position position="634"/>
    </location>
</feature>
<dbReference type="PANTHER" id="PTHR40079:SF4">
    <property type="entry name" value="GH26 DOMAIN-CONTAINING PROTEIN-RELATED"/>
    <property type="match status" value="1"/>
</dbReference>
<feature type="region of interest" description="Disordered" evidence="5">
    <location>
        <begin position="212"/>
        <end position="232"/>
    </location>
</feature>
<dbReference type="Proteomes" id="UP000053201">
    <property type="component" value="Unassembled WGS sequence"/>
</dbReference>
<dbReference type="InterPro" id="IPR017853">
    <property type="entry name" value="GH"/>
</dbReference>
<dbReference type="SUPFAM" id="SSF51445">
    <property type="entry name" value="(Trans)glycosidases"/>
    <property type="match status" value="1"/>
</dbReference>
<dbReference type="GeneID" id="27692521"/>
<name>A0A0L0HBQ1_SPIPD</name>
<feature type="active site" description="Proton donor" evidence="4">
    <location>
        <position position="417"/>
    </location>
</feature>
<feature type="region of interest" description="Disordered" evidence="5">
    <location>
        <begin position="771"/>
        <end position="811"/>
    </location>
</feature>
<evidence type="ECO:0000313" key="8">
    <source>
        <dbReference type="EMBL" id="KNC98304.1"/>
    </source>
</evidence>
<gene>
    <name evidence="8" type="ORF">SPPG_09396</name>
</gene>
<dbReference type="GO" id="GO:0006080">
    <property type="term" value="P:substituted mannan metabolic process"/>
    <property type="evidence" value="ECO:0007669"/>
    <property type="project" value="InterPro"/>
</dbReference>
<keyword evidence="6" id="KW-0812">Transmembrane</keyword>
<dbReference type="Gene3D" id="3.20.20.80">
    <property type="entry name" value="Glycosidases"/>
    <property type="match status" value="1"/>
</dbReference>
<evidence type="ECO:0000256" key="5">
    <source>
        <dbReference type="SAM" id="MobiDB-lite"/>
    </source>
</evidence>
<accession>A0A0L0HBQ1</accession>
<dbReference type="InParanoid" id="A0A0L0HBQ1"/>
<evidence type="ECO:0000256" key="4">
    <source>
        <dbReference type="PROSITE-ProRule" id="PRU01100"/>
    </source>
</evidence>
<keyword evidence="6" id="KW-0472">Membrane</keyword>
<protein>
    <recommendedName>
        <fullName evidence="7">GH26 domain-containing protein</fullName>
    </recommendedName>
</protein>
<dbReference type="InterPro" id="IPR022790">
    <property type="entry name" value="GH26_dom"/>
</dbReference>
<keyword evidence="2 4" id="KW-0378">Hydrolase</keyword>
<evidence type="ECO:0000313" key="9">
    <source>
        <dbReference type="Proteomes" id="UP000053201"/>
    </source>
</evidence>
<feature type="transmembrane region" description="Helical" evidence="6">
    <location>
        <begin position="238"/>
        <end position="260"/>
    </location>
</feature>
<keyword evidence="3 4" id="KW-0326">Glycosidase</keyword>
<evidence type="ECO:0000256" key="2">
    <source>
        <dbReference type="ARBA" id="ARBA00022801"/>
    </source>
</evidence>
<dbReference type="VEuPathDB" id="FungiDB:SPPG_09396"/>
<dbReference type="InterPro" id="IPR000805">
    <property type="entry name" value="Glyco_hydro_26"/>
</dbReference>
<feature type="domain" description="GH26" evidence="7">
    <location>
        <begin position="284"/>
        <end position="707"/>
    </location>
</feature>
<feature type="compositionally biased region" description="Polar residues" evidence="5">
    <location>
        <begin position="66"/>
        <end position="87"/>
    </location>
</feature>
<keyword evidence="6" id="KW-1133">Transmembrane helix</keyword>
<dbReference type="OrthoDB" id="428177at2759"/>
<evidence type="ECO:0000259" key="7">
    <source>
        <dbReference type="PROSITE" id="PS51764"/>
    </source>
</evidence>
<dbReference type="AlphaFoldDB" id="A0A0L0HBQ1"/>
<dbReference type="PROSITE" id="PS51764">
    <property type="entry name" value="GH26"/>
    <property type="match status" value="1"/>
</dbReference>
<evidence type="ECO:0000256" key="1">
    <source>
        <dbReference type="ARBA" id="ARBA00007754"/>
    </source>
</evidence>
<dbReference type="EMBL" id="KQ257461">
    <property type="protein sequence ID" value="KNC98304.1"/>
    <property type="molecule type" value="Genomic_DNA"/>
</dbReference>
<dbReference type="PANTHER" id="PTHR40079">
    <property type="entry name" value="MANNAN ENDO-1,4-BETA-MANNOSIDASE E-RELATED"/>
    <property type="match status" value="1"/>
</dbReference>
<evidence type="ECO:0000256" key="3">
    <source>
        <dbReference type="ARBA" id="ARBA00023295"/>
    </source>
</evidence>